<evidence type="ECO:0000313" key="1">
    <source>
        <dbReference type="EMBL" id="EHP71191.1"/>
    </source>
</evidence>
<dbReference type="EMBL" id="JH597758">
    <property type="protein sequence ID" value="EHP71191.1"/>
    <property type="molecule type" value="Genomic_DNA"/>
</dbReference>
<sequence length="71" mass="8178">MYKLLYINLGNPTVSGATTIVTELLLRLPMRGVKVDLIELLFKEEEGLLGRYPELKEKVNVIQQLWDFNVT</sequence>
<proteinExistence type="predicted"/>
<gene>
    <name evidence="1" type="ORF">MetMK1DRAFT_00001490</name>
</gene>
<protein>
    <submittedName>
        <fullName evidence="1">Uncharacterized protein</fullName>
    </submittedName>
</protein>
<organism evidence="1 2">
    <name type="scientific">Metallosphaera yellowstonensis MK1</name>
    <dbReference type="NCBI Taxonomy" id="671065"/>
    <lineage>
        <taxon>Archaea</taxon>
        <taxon>Thermoproteota</taxon>
        <taxon>Thermoprotei</taxon>
        <taxon>Sulfolobales</taxon>
        <taxon>Sulfolobaceae</taxon>
        <taxon>Metallosphaera</taxon>
    </lineage>
</organism>
<evidence type="ECO:0000313" key="2">
    <source>
        <dbReference type="Proteomes" id="UP000003980"/>
    </source>
</evidence>
<dbReference type="eggNOG" id="arCOG01403">
    <property type="taxonomic scope" value="Archaea"/>
</dbReference>
<keyword evidence="2" id="KW-1185">Reference proteome</keyword>
<dbReference type="Proteomes" id="UP000003980">
    <property type="component" value="Unassembled WGS sequence"/>
</dbReference>
<dbReference type="HOGENOM" id="CLU_2730489_0_0_2"/>
<reference evidence="1 2" key="1">
    <citation type="submission" date="2012-01" db="EMBL/GenBank/DDBJ databases">
        <title>Improved High-Quality Draft sequence of Metallosphaera yellowstonensis MK1.</title>
        <authorList>
            <consortium name="US DOE Joint Genome Institute"/>
            <person name="Lucas S."/>
            <person name="Han J."/>
            <person name="Cheng J.-F."/>
            <person name="Goodwin L."/>
            <person name="Pitluck S."/>
            <person name="Peters L."/>
            <person name="Teshima H."/>
            <person name="Detter J.C."/>
            <person name="Han C."/>
            <person name="Tapia R."/>
            <person name="Land M."/>
            <person name="Hauser L."/>
            <person name="Kyrpides N."/>
            <person name="Kozubal M."/>
            <person name="Macur R.E."/>
            <person name="Jay Z."/>
            <person name="Inskeep W."/>
            <person name="Woyke T."/>
        </authorList>
    </citation>
    <scope>NUCLEOTIDE SEQUENCE [LARGE SCALE GENOMIC DNA]</scope>
    <source>
        <strain evidence="1 2">MK1</strain>
    </source>
</reference>
<name>H2C0S8_9CREN</name>
<accession>H2C0S8</accession>
<dbReference type="STRING" id="671065.MetMK1DRAFT_00001490"/>
<dbReference type="AlphaFoldDB" id="H2C0S8"/>